<proteinExistence type="inferred from homology"/>
<dbReference type="GO" id="GO:0003723">
    <property type="term" value="F:RNA binding"/>
    <property type="evidence" value="ECO:0007669"/>
    <property type="project" value="UniProtKB-KW"/>
</dbReference>
<dbReference type="GO" id="GO:0016779">
    <property type="term" value="F:nucleotidyltransferase activity"/>
    <property type="evidence" value="ECO:0007669"/>
    <property type="project" value="InterPro"/>
</dbReference>
<dbReference type="Gene3D" id="1.10.3090.10">
    <property type="entry name" value="cca-adding enzyme, domain 2"/>
    <property type="match status" value="1"/>
</dbReference>
<dbReference type="GO" id="GO:0001680">
    <property type="term" value="P:tRNA 3'-terminal CCA addition"/>
    <property type="evidence" value="ECO:0007669"/>
    <property type="project" value="UniProtKB-ARBA"/>
</dbReference>
<evidence type="ECO:0000256" key="4">
    <source>
        <dbReference type="RuleBase" id="RU003953"/>
    </source>
</evidence>
<feature type="compositionally biased region" description="Basic and acidic residues" evidence="5">
    <location>
        <begin position="497"/>
        <end position="509"/>
    </location>
</feature>
<evidence type="ECO:0000256" key="1">
    <source>
        <dbReference type="ARBA" id="ARBA00007265"/>
    </source>
</evidence>
<name>A0AAX6EKF9_IRIPA</name>
<feature type="region of interest" description="Disordered" evidence="5">
    <location>
        <begin position="451"/>
        <end position="535"/>
    </location>
</feature>
<dbReference type="SUPFAM" id="SSF81891">
    <property type="entry name" value="Poly A polymerase C-terminal region-like"/>
    <property type="match status" value="1"/>
</dbReference>
<evidence type="ECO:0000259" key="6">
    <source>
        <dbReference type="Pfam" id="PF01743"/>
    </source>
</evidence>
<accession>A0AAX6EKF9</accession>
<dbReference type="SUPFAM" id="SSF81301">
    <property type="entry name" value="Nucleotidyltransferase"/>
    <property type="match status" value="1"/>
</dbReference>
<comment type="caution">
    <text evidence="8">The sequence shown here is derived from an EMBL/GenBank/DDBJ whole genome shotgun (WGS) entry which is preliminary data.</text>
</comment>
<reference evidence="8" key="2">
    <citation type="submission" date="2023-04" db="EMBL/GenBank/DDBJ databases">
        <authorList>
            <person name="Bruccoleri R.E."/>
            <person name="Oakeley E.J."/>
            <person name="Faust A.-M."/>
            <person name="Dessus-Babus S."/>
            <person name="Altorfer M."/>
            <person name="Burckhardt D."/>
            <person name="Oertli M."/>
            <person name="Naumann U."/>
            <person name="Petersen F."/>
            <person name="Wong J."/>
        </authorList>
    </citation>
    <scope>NUCLEOTIDE SEQUENCE</scope>
    <source>
        <strain evidence="8">GSM-AAB239-AS_SAM_17_03QT</strain>
        <tissue evidence="8">Leaf</tissue>
    </source>
</reference>
<evidence type="ECO:0000256" key="3">
    <source>
        <dbReference type="ARBA" id="ARBA00022741"/>
    </source>
</evidence>
<keyword evidence="2 4" id="KW-0808">Transferase</keyword>
<dbReference type="Pfam" id="PF01743">
    <property type="entry name" value="PolyA_pol"/>
    <property type="match status" value="1"/>
</dbReference>
<dbReference type="GO" id="GO:0000166">
    <property type="term" value="F:nucleotide binding"/>
    <property type="evidence" value="ECO:0007669"/>
    <property type="project" value="UniProtKB-KW"/>
</dbReference>
<evidence type="ECO:0000313" key="9">
    <source>
        <dbReference type="Proteomes" id="UP001140949"/>
    </source>
</evidence>
<evidence type="ECO:0000256" key="5">
    <source>
        <dbReference type="SAM" id="MobiDB-lite"/>
    </source>
</evidence>
<comment type="similarity">
    <text evidence="1 4">Belongs to the tRNA nucleotidyltransferase/poly(A) polymerase family.</text>
</comment>
<feature type="domain" description="tRNA nucleotidyltransferase/poly(A) polymerase RNA and SrmB- binding" evidence="7">
    <location>
        <begin position="102"/>
        <end position="164"/>
    </location>
</feature>
<evidence type="ECO:0000313" key="8">
    <source>
        <dbReference type="EMBL" id="KAJ6804514.1"/>
    </source>
</evidence>
<evidence type="ECO:0000256" key="2">
    <source>
        <dbReference type="ARBA" id="ARBA00022679"/>
    </source>
</evidence>
<feature type="domain" description="Poly A polymerase head" evidence="6">
    <location>
        <begin position="37"/>
        <end position="75"/>
    </location>
</feature>
<dbReference type="PANTHER" id="PTHR43051:SF1">
    <property type="entry name" value="POLYNUCLEOTIDE ADENYLYLTRANSFERASE FAMILY PROTEIN"/>
    <property type="match status" value="1"/>
</dbReference>
<dbReference type="Gene3D" id="3.30.460.10">
    <property type="entry name" value="Beta Polymerase, domain 2"/>
    <property type="match status" value="1"/>
</dbReference>
<gene>
    <name evidence="8" type="ORF">M6B38_183620</name>
</gene>
<dbReference type="PANTHER" id="PTHR43051">
    <property type="entry name" value="POLYNUCLEOTIDE ADENYLYLTRANSFERASE FAMILY PROTEIN"/>
    <property type="match status" value="1"/>
</dbReference>
<dbReference type="InterPro" id="IPR032828">
    <property type="entry name" value="PolyA_RNA-bd"/>
</dbReference>
<dbReference type="Pfam" id="PF12627">
    <property type="entry name" value="PolyA_pol_RNAbd"/>
    <property type="match status" value="1"/>
</dbReference>
<keyword evidence="9" id="KW-1185">Reference proteome</keyword>
<dbReference type="InterPro" id="IPR052191">
    <property type="entry name" value="tRNA_ntf/polyA_polymerase_I"/>
</dbReference>
<keyword evidence="3" id="KW-0547">Nucleotide-binding</keyword>
<reference evidence="8" key="1">
    <citation type="journal article" date="2023" name="GigaByte">
        <title>Genome assembly of the bearded iris, Iris pallida Lam.</title>
        <authorList>
            <person name="Bruccoleri R.E."/>
            <person name="Oakeley E.J."/>
            <person name="Faust A.M.E."/>
            <person name="Altorfer M."/>
            <person name="Dessus-Babus S."/>
            <person name="Burckhardt D."/>
            <person name="Oertli M."/>
            <person name="Naumann U."/>
            <person name="Petersen F."/>
            <person name="Wong J."/>
        </authorList>
    </citation>
    <scope>NUCLEOTIDE SEQUENCE</scope>
    <source>
        <strain evidence="8">GSM-AAB239-AS_SAM_17_03QT</strain>
    </source>
</reference>
<dbReference type="InterPro" id="IPR043519">
    <property type="entry name" value="NT_sf"/>
</dbReference>
<dbReference type="EMBL" id="JANAVB010035820">
    <property type="protein sequence ID" value="KAJ6804514.1"/>
    <property type="molecule type" value="Genomic_DNA"/>
</dbReference>
<feature type="compositionally biased region" description="Basic and acidic residues" evidence="5">
    <location>
        <begin position="480"/>
        <end position="491"/>
    </location>
</feature>
<keyword evidence="4" id="KW-0694">RNA-binding</keyword>
<dbReference type="InterPro" id="IPR002646">
    <property type="entry name" value="PolA_pol_head_dom"/>
</dbReference>
<evidence type="ECO:0000259" key="7">
    <source>
        <dbReference type="Pfam" id="PF12627"/>
    </source>
</evidence>
<dbReference type="AlphaFoldDB" id="A0AAX6EKF9"/>
<dbReference type="Proteomes" id="UP001140949">
    <property type="component" value="Unassembled WGS sequence"/>
</dbReference>
<sequence>MVEVSSFETVPTGAKKIPKFQLSQMSKCCDKKEFVRWKDSMRRDFTINGLLFDPFVHTIYDYVDGIKDIKASKLRTVIPASLSFKEDCARILRGLRIVARLGLQFSRETASALQDLSSSIMTLSKDRLMMELNFMMAYGAAEPSIYLLQKYKILEVLLPFQAAYLSDQTKNQIAGSSVMLMKLLSHLDKLLAADRPCSCSLWLGLLVFHLALVNHPQSAVVIWTFSTILYLGTWKRAVTFVRENNTGHVHFVPEILTPLGTESDELILEETSYFVSLVKSSVNTFTSSEAHLESLARYSMTSPSPDLDVLFSKNVGKDVAKLFDVMVKDTKSHDRKRETDDINYELLKKGDADETRFVLGKIIFDTMSSELIHQQRLEPLKDTELIHQQRQKSVEEDKEVIRQQLQSLKDTELIHPQEKSLEEIECIHQQRQRLPKDTKLIHKLDKSLEDTEVIHQQSRKSSEDAEPIHQLSQNPPEDSELNHQQRQKSLEYTELIHQQRQESLKDTRKPAHVRLKNHSSPATIKVQRPLSALFK</sequence>
<organism evidence="8 9">
    <name type="scientific">Iris pallida</name>
    <name type="common">Sweet iris</name>
    <dbReference type="NCBI Taxonomy" id="29817"/>
    <lineage>
        <taxon>Eukaryota</taxon>
        <taxon>Viridiplantae</taxon>
        <taxon>Streptophyta</taxon>
        <taxon>Embryophyta</taxon>
        <taxon>Tracheophyta</taxon>
        <taxon>Spermatophyta</taxon>
        <taxon>Magnoliopsida</taxon>
        <taxon>Liliopsida</taxon>
        <taxon>Asparagales</taxon>
        <taxon>Iridaceae</taxon>
        <taxon>Iridoideae</taxon>
        <taxon>Irideae</taxon>
        <taxon>Iris</taxon>
    </lineage>
</organism>
<protein>
    <submittedName>
        <fullName evidence="8">Poly(A) polymerase I</fullName>
    </submittedName>
</protein>